<dbReference type="GeneID" id="93945074"/>
<dbReference type="Pfam" id="PF06122">
    <property type="entry name" value="TraH"/>
    <property type="match status" value="1"/>
</dbReference>
<evidence type="ECO:0000313" key="2">
    <source>
        <dbReference type="Proteomes" id="UP000030081"/>
    </source>
</evidence>
<evidence type="ECO:0000313" key="1">
    <source>
        <dbReference type="EMBL" id="AIW22909.1"/>
    </source>
</evidence>
<gene>
    <name evidence="1" type="ORF">IX92_28150</name>
</gene>
<accession>A0AAE5GL06</accession>
<sequence>MLRANGRALALLLTLAASPADAAGLQGALEAFYDGLDYQENVSTAHAYQGQAAHYYTGGSVYVRAPSRSLSLGAVTLPSIKAGCGGIDAFMGGFSHINSEELVHFGKAVVANALPFAVDLALQTWAPQIKQIRDHLQSVADRWLNQSISSCQAAEAGISGLAAFAVPQSQKHVCATMGVRNNAFSDWVAAQQGCGVGGQARTQLKQARQSEDLSALTKFHHNLVWSALMAVPQLASDPSLAEFLMSTTGTVIYDTTQHRHQYPSLVTESNRLVETLLTGGRVELYHCQDRSAKGCLAPQRAWRTVSPAQGLQQRVQRTLISLDLALREDTPLTTHQRALLEATRSPILAVFNSVHRAGSTPNFAAHARVIAVDLLETFMQAMLSNVRQAVVRQPLDRDELTEIEQSIIRVQAFSARFTQQAREQLQWQNAFIEHYQYQDAHQRQRLRRLLSTPSRVGGSQ</sequence>
<protein>
    <submittedName>
        <fullName evidence="1">Conjugal transfer protein TraH</fullName>
    </submittedName>
</protein>
<dbReference type="InterPro" id="IPR010927">
    <property type="entry name" value="T4SS_TraH"/>
</dbReference>
<dbReference type="RefSeq" id="WP_043011837.1">
    <property type="nucleotide sequence ID" value="NZ_CM004384.1"/>
</dbReference>
<dbReference type="KEGG" id="vcy:IX92_28150"/>
<dbReference type="EMBL" id="CP009620">
    <property type="protein sequence ID" value="AIW22909.1"/>
    <property type="molecule type" value="Genomic_DNA"/>
</dbReference>
<dbReference type="AlphaFoldDB" id="A0AAE5GL06"/>
<name>A0AAE5GL06_9VIBR</name>
<reference evidence="1 2" key="1">
    <citation type="submission" date="2014-10" db="EMBL/GenBank/DDBJ databases">
        <title>The Complete Genome Sequence for the Shellfish Pathogen Vibrio coralliilyticus RE98 Isolated from a Shellfish Hatchery.</title>
        <authorList>
            <person name="Richards G.P."/>
            <person name="Bono J.L."/>
            <person name="Watson M.A."/>
            <person name="Needleman D.S."/>
        </authorList>
    </citation>
    <scope>NUCLEOTIDE SEQUENCE [LARGE SCALE GENOMIC DNA]</scope>
    <source>
        <strain evidence="1 2">RE98</strain>
        <plasmid evidence="1 2">p319</plasmid>
    </source>
</reference>
<proteinExistence type="predicted"/>
<organism evidence="1 2">
    <name type="scientific">Vibrio coralliilyticus</name>
    <dbReference type="NCBI Taxonomy" id="190893"/>
    <lineage>
        <taxon>Bacteria</taxon>
        <taxon>Pseudomonadati</taxon>
        <taxon>Pseudomonadota</taxon>
        <taxon>Gammaproteobacteria</taxon>
        <taxon>Vibrionales</taxon>
        <taxon>Vibrionaceae</taxon>
        <taxon>Vibrio</taxon>
    </lineage>
</organism>
<keyword evidence="2" id="KW-1185">Reference proteome</keyword>
<geneLocation type="plasmid" evidence="1 2">
    <name>p319</name>
</geneLocation>
<dbReference type="Proteomes" id="UP000030081">
    <property type="component" value="Plasmid p319"/>
</dbReference>
<keyword evidence="1" id="KW-0614">Plasmid</keyword>